<dbReference type="GO" id="GO:0000329">
    <property type="term" value="C:fungal-type vacuole membrane"/>
    <property type="evidence" value="ECO:0007669"/>
    <property type="project" value="TreeGrafter"/>
</dbReference>
<keyword evidence="2" id="KW-0472">Membrane</keyword>
<sequence length="973" mass="108189">MAILLPFIPTIKAKVTAIHQHGDKLYVGLANGALQLYAYPKGHLLSTLSPARRQIDRIGVLSQAKLLVVLSDATVTLYDLDSLEKSTITLLQARTVYSFATVVYRRLERLCDLLVELAIPHSPRHIVIPDAGSDLPETIHLLFTTSTSALLHLNPSSSRLSMTDLTTDPPPPQSLVEEALAQPGGNAFGKGAFGSLGGYVGLGGRSVGPVGTETVGGEVLLARDELGVFYSTKGDYTRQRSIHWGAPPNGFVNPYIYTLLPPTTPVSAPSLQIHLASTLTLCSTLSLPIQLAGSLTPSSLTLVSLPLLATAENIKSRIRVLFVTTPTDKQLLASEGSSIWAVQEKDLQDEVDNLVREGRIEDAIGLVEAIGEDSLSLNQRLDHLKILQAVHQMARGEYQIAMETFLIHNVNPALVLSLYPASTISGKLHVPRLGWLEMFGAVEGAKLYPIAVSQKEQEDANGLLESIRAIALDKRDGRDEENTQCAKNSESTVVHNLIETHGEDLVSKEAFEALMYFLSDRRQKLTGAISSSSYSLPSEASLPPLSSLSASEQRALPSLPFNELENGQQLLRMAQIIYTGLIKVYLVARPVLVGSLCRIENWCDVQEVEGLLKEKKKFGDLIDLYQGKKMHKKALSMLHELAKEEDDPLDRYPPTISYLHKLGPDYLDLILESSKWIFQEAPSQALSIFTADELEVDLLPRDKITAFLEQKFPESCMKYLEHLIYNMGEKGVDYHDKLACFLLADSRKKIQGKVSESYDKFLQFLIFSSHYRPYRLMNQLKGDEMPEARAILLGRMGKHEEALKIYVYKLEDYYAAESYCMRTYPDKSDIFLILLQLYLRPSSANHVHLLAPALSLVSKHSTSLPPFSVLNLLPPLVGLTDVSQFFIRTIREQFRKRVEGRVVRQIGRARKEQVNAGLMRLDTKRVRVTDQRICPQCHKRLGMSAIAVHTPRGEVTHLHCKDKFSAKLAHLKG</sequence>
<dbReference type="GeneID" id="91086590"/>
<dbReference type="InterPro" id="IPR019453">
    <property type="entry name" value="VPS39/TGFA1_Znf"/>
</dbReference>
<dbReference type="Pfam" id="PF10367">
    <property type="entry name" value="zf-Vps39_C"/>
    <property type="match status" value="1"/>
</dbReference>
<dbReference type="PROSITE" id="PS50219">
    <property type="entry name" value="CNH"/>
    <property type="match status" value="1"/>
</dbReference>
<name>A0AAJ8JRR2_9TREE</name>
<dbReference type="InterPro" id="IPR019452">
    <property type="entry name" value="VPS39/TGF_beta_rcpt-assoc_1"/>
</dbReference>
<dbReference type="InterPro" id="IPR001180">
    <property type="entry name" value="CNH_dom"/>
</dbReference>
<keyword evidence="7" id="KW-1185">Reference proteome</keyword>
<reference evidence="6" key="3">
    <citation type="submission" date="2024-01" db="EMBL/GenBank/DDBJ databases">
        <authorList>
            <person name="Coelho M.A."/>
            <person name="David-Palma M."/>
            <person name="Shea T."/>
            <person name="Sun S."/>
            <person name="Cuomo C.A."/>
            <person name="Heitman J."/>
        </authorList>
    </citation>
    <scope>NUCLEOTIDE SEQUENCE</scope>
    <source>
        <strain evidence="6">CBS 7841</strain>
    </source>
</reference>
<evidence type="ECO:0000313" key="6">
    <source>
        <dbReference type="EMBL" id="WVN87201.1"/>
    </source>
</evidence>
<comment type="subcellular location">
    <subcellularLocation>
        <location evidence="1">Endomembrane system</location>
        <topology evidence="1">Peripheral membrane protein</topology>
    </subcellularLocation>
</comment>
<proteinExistence type="inferred from homology"/>
<evidence type="ECO:0000313" key="7">
    <source>
        <dbReference type="Proteomes" id="UP000094043"/>
    </source>
</evidence>
<dbReference type="RefSeq" id="XP_066067901.1">
    <property type="nucleotide sequence ID" value="XM_066211804.1"/>
</dbReference>
<dbReference type="KEGG" id="cdep:91086590"/>
<dbReference type="InterPro" id="IPR000547">
    <property type="entry name" value="Clathrin_H-chain/VPS_repeat"/>
</dbReference>
<dbReference type="GO" id="GO:0006914">
    <property type="term" value="P:autophagy"/>
    <property type="evidence" value="ECO:0007669"/>
    <property type="project" value="TreeGrafter"/>
</dbReference>
<reference evidence="6" key="1">
    <citation type="submission" date="2016-06" db="EMBL/GenBank/DDBJ databases">
        <authorList>
            <person name="Cuomo C."/>
            <person name="Litvintseva A."/>
            <person name="Heitman J."/>
            <person name="Chen Y."/>
            <person name="Sun S."/>
            <person name="Springer D."/>
            <person name="Dromer F."/>
            <person name="Young S."/>
            <person name="Zeng Q."/>
            <person name="Chapman S."/>
            <person name="Gujja S."/>
            <person name="Saif S."/>
            <person name="Birren B."/>
        </authorList>
    </citation>
    <scope>NUCLEOTIDE SEQUENCE</scope>
    <source>
        <strain evidence="6">CBS 7841</strain>
    </source>
</reference>
<dbReference type="PROSITE" id="PS50236">
    <property type="entry name" value="CHCR"/>
    <property type="match status" value="1"/>
</dbReference>
<evidence type="ECO:0000256" key="2">
    <source>
        <dbReference type="ARBA" id="ARBA00023136"/>
    </source>
</evidence>
<dbReference type="EMBL" id="CP143786">
    <property type="protein sequence ID" value="WVN87201.1"/>
    <property type="molecule type" value="Genomic_DNA"/>
</dbReference>
<comment type="similarity">
    <text evidence="3">Belongs to the VAM6/VPS39 family.</text>
</comment>
<evidence type="ECO:0000256" key="4">
    <source>
        <dbReference type="PROSITE-ProRule" id="PRU01006"/>
    </source>
</evidence>
<evidence type="ECO:0000259" key="5">
    <source>
        <dbReference type="PROSITE" id="PS50219"/>
    </source>
</evidence>
<dbReference type="PANTHER" id="PTHR12894">
    <property type="entry name" value="CNH DOMAIN CONTAINING"/>
    <property type="match status" value="1"/>
</dbReference>
<protein>
    <recommendedName>
        <fullName evidence="5">CNH domain-containing protein</fullName>
    </recommendedName>
</protein>
<gene>
    <name evidence="6" type="ORF">L203_102378</name>
</gene>
<dbReference type="GO" id="GO:0012505">
    <property type="term" value="C:endomembrane system"/>
    <property type="evidence" value="ECO:0007669"/>
    <property type="project" value="UniProtKB-SubCell"/>
</dbReference>
<dbReference type="Proteomes" id="UP000094043">
    <property type="component" value="Chromosome 3"/>
</dbReference>
<dbReference type="InterPro" id="IPR036322">
    <property type="entry name" value="WD40_repeat_dom_sf"/>
</dbReference>
<evidence type="ECO:0000256" key="3">
    <source>
        <dbReference type="ARBA" id="ARBA00038201"/>
    </source>
</evidence>
<dbReference type="PANTHER" id="PTHR12894:SF49">
    <property type="entry name" value="VAM6_VPS39-LIKE PROTEIN"/>
    <property type="match status" value="1"/>
</dbReference>
<dbReference type="GO" id="GO:0034058">
    <property type="term" value="P:endosomal vesicle fusion"/>
    <property type="evidence" value="ECO:0007669"/>
    <property type="project" value="TreeGrafter"/>
</dbReference>
<evidence type="ECO:0000256" key="1">
    <source>
        <dbReference type="ARBA" id="ARBA00004184"/>
    </source>
</evidence>
<accession>A0AAJ8JRR2</accession>
<dbReference type="AlphaFoldDB" id="A0AAJ8JRR2"/>
<organism evidence="6 7">
    <name type="scientific">Cryptococcus depauperatus CBS 7841</name>
    <dbReference type="NCBI Taxonomy" id="1295531"/>
    <lineage>
        <taxon>Eukaryota</taxon>
        <taxon>Fungi</taxon>
        <taxon>Dikarya</taxon>
        <taxon>Basidiomycota</taxon>
        <taxon>Agaricomycotina</taxon>
        <taxon>Tremellomycetes</taxon>
        <taxon>Tremellales</taxon>
        <taxon>Cryptococcaceae</taxon>
        <taxon>Cryptococcus</taxon>
    </lineage>
</organism>
<reference evidence="6" key="2">
    <citation type="journal article" date="2022" name="Elife">
        <title>Obligate sexual reproduction of a homothallic fungus closely related to the Cryptococcus pathogenic species complex.</title>
        <authorList>
            <person name="Passer A.R."/>
            <person name="Clancey S.A."/>
            <person name="Shea T."/>
            <person name="David-Palma M."/>
            <person name="Averette A.F."/>
            <person name="Boekhout T."/>
            <person name="Porcel B.M."/>
            <person name="Nowrousian M."/>
            <person name="Cuomo C.A."/>
            <person name="Sun S."/>
            <person name="Heitman J."/>
            <person name="Coelho M.A."/>
        </authorList>
    </citation>
    <scope>NUCLEOTIDE SEQUENCE</scope>
    <source>
        <strain evidence="6">CBS 7841</strain>
    </source>
</reference>
<dbReference type="GO" id="GO:0006886">
    <property type="term" value="P:intracellular protein transport"/>
    <property type="evidence" value="ECO:0007669"/>
    <property type="project" value="UniProtKB-UniRule"/>
</dbReference>
<dbReference type="SUPFAM" id="SSF50978">
    <property type="entry name" value="WD40 repeat-like"/>
    <property type="match status" value="1"/>
</dbReference>
<feature type="domain" description="CNH" evidence="5">
    <location>
        <begin position="12"/>
        <end position="300"/>
    </location>
</feature>
<dbReference type="InterPro" id="IPR032914">
    <property type="entry name" value="Vam6/VPS39/TRAP1"/>
</dbReference>
<dbReference type="Pfam" id="PF10366">
    <property type="entry name" value="Vps39_1"/>
    <property type="match status" value="1"/>
</dbReference>
<feature type="repeat" description="CHCR" evidence="4">
    <location>
        <begin position="692"/>
        <end position="846"/>
    </location>
</feature>